<name>K0SP10_THAOC</name>
<dbReference type="Proteomes" id="UP000266841">
    <property type="component" value="Unassembled WGS sequence"/>
</dbReference>
<feature type="region of interest" description="Disordered" evidence="1">
    <location>
        <begin position="159"/>
        <end position="178"/>
    </location>
</feature>
<evidence type="ECO:0000313" key="3">
    <source>
        <dbReference type="Proteomes" id="UP000266841"/>
    </source>
</evidence>
<accession>K0SP10</accession>
<evidence type="ECO:0000256" key="1">
    <source>
        <dbReference type="SAM" id="MobiDB-lite"/>
    </source>
</evidence>
<keyword evidence="3" id="KW-1185">Reference proteome</keyword>
<protein>
    <submittedName>
        <fullName evidence="2">Uncharacterized protein</fullName>
    </submittedName>
</protein>
<organism evidence="2 3">
    <name type="scientific">Thalassiosira oceanica</name>
    <name type="common">Marine diatom</name>
    <dbReference type="NCBI Taxonomy" id="159749"/>
    <lineage>
        <taxon>Eukaryota</taxon>
        <taxon>Sar</taxon>
        <taxon>Stramenopiles</taxon>
        <taxon>Ochrophyta</taxon>
        <taxon>Bacillariophyta</taxon>
        <taxon>Coscinodiscophyceae</taxon>
        <taxon>Thalassiosirophycidae</taxon>
        <taxon>Thalassiosirales</taxon>
        <taxon>Thalassiosiraceae</taxon>
        <taxon>Thalassiosira</taxon>
    </lineage>
</organism>
<gene>
    <name evidence="2" type="ORF">THAOC_19540</name>
</gene>
<proteinExistence type="predicted"/>
<sequence length="259" mass="27860">MAPRATFPDDEAISSSPLKESAKKQQAAVAGLVVEDDVDQRNDVDVSVGKIDGDEDRRKSPSPTNDRRLSNLFNDDESFLGAGQHANDGDPNKNGGFPSLALMPSSGDSPMSTISLTPRSNCDGDGLDEARAGGLFGLHAEYSLQCQLDADEALARQLQGEEDKKRSKFSYSRGKKSKPRLVGTDFFASLGAPSPMELQQMQRVDKSAAKSPSDDISITSMLSRWGGCVIDAANDFLRDERPPSRFSKGSDNNPTSADQ</sequence>
<reference evidence="2 3" key="1">
    <citation type="journal article" date="2012" name="Genome Biol.">
        <title>Genome and low-iron response of an oceanic diatom adapted to chronic iron limitation.</title>
        <authorList>
            <person name="Lommer M."/>
            <person name="Specht M."/>
            <person name="Roy A.S."/>
            <person name="Kraemer L."/>
            <person name="Andreson R."/>
            <person name="Gutowska M.A."/>
            <person name="Wolf J."/>
            <person name="Bergner S.V."/>
            <person name="Schilhabel M.B."/>
            <person name="Klostermeier U.C."/>
            <person name="Beiko R.G."/>
            <person name="Rosenstiel P."/>
            <person name="Hippler M."/>
            <person name="Laroche J."/>
        </authorList>
    </citation>
    <scope>NUCLEOTIDE SEQUENCE [LARGE SCALE GENOMIC DNA]</scope>
    <source>
        <strain evidence="2 3">CCMP1005</strain>
    </source>
</reference>
<feature type="region of interest" description="Disordered" evidence="1">
    <location>
        <begin position="239"/>
        <end position="259"/>
    </location>
</feature>
<dbReference type="AlphaFoldDB" id="K0SP10"/>
<feature type="region of interest" description="Disordered" evidence="1">
    <location>
        <begin position="1"/>
        <end position="112"/>
    </location>
</feature>
<evidence type="ECO:0000313" key="2">
    <source>
        <dbReference type="EMBL" id="EJK60157.1"/>
    </source>
</evidence>
<dbReference type="EMBL" id="AGNL01021442">
    <property type="protein sequence ID" value="EJK60157.1"/>
    <property type="molecule type" value="Genomic_DNA"/>
</dbReference>
<feature type="compositionally biased region" description="Basic and acidic residues" evidence="1">
    <location>
        <begin position="51"/>
        <end position="69"/>
    </location>
</feature>
<comment type="caution">
    <text evidence="2">The sequence shown here is derived from an EMBL/GenBank/DDBJ whole genome shotgun (WGS) entry which is preliminary data.</text>
</comment>
<feature type="compositionally biased region" description="Polar residues" evidence="1">
    <location>
        <begin position="247"/>
        <end position="259"/>
    </location>
</feature>